<dbReference type="STRING" id="1416779.SAMN05444409_0564"/>
<evidence type="ECO:0000256" key="1">
    <source>
        <dbReference type="SAM" id="Phobius"/>
    </source>
</evidence>
<reference evidence="3" key="1">
    <citation type="submission" date="2016-11" db="EMBL/GenBank/DDBJ databases">
        <authorList>
            <person name="Varghese N."/>
            <person name="Submissions S."/>
        </authorList>
    </citation>
    <scope>NUCLEOTIDE SEQUENCE [LARGE SCALE GENOMIC DNA]</scope>
    <source>
        <strain evidence="3">DSM 27623</strain>
    </source>
</reference>
<keyword evidence="1" id="KW-0472">Membrane</keyword>
<organism evidence="2 3">
    <name type="scientific">Epilithonimonas zeae</name>
    <dbReference type="NCBI Taxonomy" id="1416779"/>
    <lineage>
        <taxon>Bacteria</taxon>
        <taxon>Pseudomonadati</taxon>
        <taxon>Bacteroidota</taxon>
        <taxon>Flavobacteriia</taxon>
        <taxon>Flavobacteriales</taxon>
        <taxon>Weeksellaceae</taxon>
        <taxon>Chryseobacterium group</taxon>
        <taxon>Epilithonimonas</taxon>
    </lineage>
</organism>
<gene>
    <name evidence="2" type="ORF">SAMN05444409_0564</name>
</gene>
<accession>A0A1N6EF70</accession>
<proteinExistence type="predicted"/>
<keyword evidence="1" id="KW-0812">Transmembrane</keyword>
<feature type="transmembrane region" description="Helical" evidence="1">
    <location>
        <begin position="41"/>
        <end position="60"/>
    </location>
</feature>
<sequence>MNEKISYESKREKKQELERLHRQNLKNRAIVEPHKFSFDDFILLLIITISLFLFDILGSIF</sequence>
<dbReference type="Proteomes" id="UP000185207">
    <property type="component" value="Unassembled WGS sequence"/>
</dbReference>
<name>A0A1N6EF70_9FLAO</name>
<dbReference type="RefSeq" id="WP_074233380.1">
    <property type="nucleotide sequence ID" value="NZ_FSRK01000001.1"/>
</dbReference>
<dbReference type="AlphaFoldDB" id="A0A1N6EF70"/>
<protein>
    <submittedName>
        <fullName evidence="2">Uncharacterized protein</fullName>
    </submittedName>
</protein>
<keyword evidence="1" id="KW-1133">Transmembrane helix</keyword>
<evidence type="ECO:0000313" key="3">
    <source>
        <dbReference type="Proteomes" id="UP000185207"/>
    </source>
</evidence>
<keyword evidence="3" id="KW-1185">Reference proteome</keyword>
<dbReference type="EMBL" id="FSRK01000001">
    <property type="protein sequence ID" value="SIN81682.1"/>
    <property type="molecule type" value="Genomic_DNA"/>
</dbReference>
<evidence type="ECO:0000313" key="2">
    <source>
        <dbReference type="EMBL" id="SIN81682.1"/>
    </source>
</evidence>